<evidence type="ECO:0000256" key="5">
    <source>
        <dbReference type="ARBA" id="ARBA00023284"/>
    </source>
</evidence>
<keyword evidence="9" id="KW-1185">Reference proteome</keyword>
<sequence>MPQERHGAITFKGNPVTLLGPEIKVGDQAPDFSVLANDLSPVTLDDSKGTVRIISVVPSLDTGVCDLQTRRFNEEASKLEGVKVLTISVDLPFAQKRWCGAAGVENLQTLSDHRDLSFGTAYGVVIKELRLLARAVFVINKNDKVVYVEYVSEATNHPDYEAPVVAAKKALEA</sequence>
<dbReference type="Proteomes" id="UP000535491">
    <property type="component" value="Unassembled WGS sequence"/>
</dbReference>
<dbReference type="CDD" id="cd03014">
    <property type="entry name" value="PRX_Atyp2cys"/>
    <property type="match status" value="1"/>
</dbReference>
<dbReference type="SUPFAM" id="SSF52833">
    <property type="entry name" value="Thioredoxin-like"/>
    <property type="match status" value="1"/>
</dbReference>
<comment type="similarity">
    <text evidence="6">Belongs to the peroxiredoxin family. Tpx subfamily.</text>
</comment>
<evidence type="ECO:0000313" key="8">
    <source>
        <dbReference type="EMBL" id="MBA4494875.1"/>
    </source>
</evidence>
<evidence type="ECO:0000256" key="4">
    <source>
        <dbReference type="ARBA" id="ARBA00023157"/>
    </source>
</evidence>
<keyword evidence="4 6" id="KW-1015">Disulfide bond</keyword>
<evidence type="ECO:0000313" key="9">
    <source>
        <dbReference type="Proteomes" id="UP000535491"/>
    </source>
</evidence>
<dbReference type="NCBIfam" id="NF001808">
    <property type="entry name" value="PRK00522.1"/>
    <property type="match status" value="1"/>
</dbReference>
<dbReference type="PROSITE" id="PS01265">
    <property type="entry name" value="TPX"/>
    <property type="match status" value="1"/>
</dbReference>
<name>A0A7W1WRS0_9BACL</name>
<keyword evidence="1 6" id="KW-0575">Peroxidase</keyword>
<comment type="function">
    <text evidence="6">Thiol-specific peroxidase that catalyzes the reduction of hydrogen peroxide and organic hydroperoxides to water and alcohols, respectively. Plays a role in cell protection against oxidative stress by detoxifying peroxides.</text>
</comment>
<dbReference type="PROSITE" id="PS51352">
    <property type="entry name" value="THIOREDOXIN_2"/>
    <property type="match status" value="1"/>
</dbReference>
<feature type="domain" description="Thioredoxin" evidence="7">
    <location>
        <begin position="23"/>
        <end position="169"/>
    </location>
</feature>
<feature type="disulfide bond" description="Redox-active" evidence="6">
    <location>
        <begin position="65"/>
        <end position="99"/>
    </location>
</feature>
<evidence type="ECO:0000259" key="7">
    <source>
        <dbReference type="PROSITE" id="PS51352"/>
    </source>
</evidence>
<comment type="catalytic activity">
    <reaction evidence="6">
        <text>a hydroperoxide + [thioredoxin]-dithiol = an alcohol + [thioredoxin]-disulfide + H2O</text>
        <dbReference type="Rhea" id="RHEA:62620"/>
        <dbReference type="Rhea" id="RHEA-COMP:10698"/>
        <dbReference type="Rhea" id="RHEA-COMP:10700"/>
        <dbReference type="ChEBI" id="CHEBI:15377"/>
        <dbReference type="ChEBI" id="CHEBI:29950"/>
        <dbReference type="ChEBI" id="CHEBI:30879"/>
        <dbReference type="ChEBI" id="CHEBI:35924"/>
        <dbReference type="ChEBI" id="CHEBI:50058"/>
        <dbReference type="EC" id="1.11.1.24"/>
    </reaction>
</comment>
<dbReference type="EC" id="1.11.1.24" evidence="6"/>
<dbReference type="AlphaFoldDB" id="A0A7W1WRS0"/>
<dbReference type="InterPro" id="IPR013766">
    <property type="entry name" value="Thioredoxin_domain"/>
</dbReference>
<keyword evidence="3 6" id="KW-0560">Oxidoreductase</keyword>
<dbReference type="Pfam" id="PF08534">
    <property type="entry name" value="Redoxin"/>
    <property type="match status" value="1"/>
</dbReference>
<dbReference type="HAMAP" id="MF_00269">
    <property type="entry name" value="Tpx"/>
    <property type="match status" value="1"/>
</dbReference>
<proteinExistence type="inferred from homology"/>
<dbReference type="InterPro" id="IPR036249">
    <property type="entry name" value="Thioredoxin-like_sf"/>
</dbReference>
<dbReference type="InterPro" id="IPR018219">
    <property type="entry name" value="Tpx_CS"/>
</dbReference>
<comment type="subunit">
    <text evidence="6">Homodimer.</text>
</comment>
<dbReference type="InterPro" id="IPR013740">
    <property type="entry name" value="Redoxin"/>
</dbReference>
<evidence type="ECO:0000256" key="3">
    <source>
        <dbReference type="ARBA" id="ARBA00023002"/>
    </source>
</evidence>
<dbReference type="GO" id="GO:0008379">
    <property type="term" value="F:thioredoxin peroxidase activity"/>
    <property type="evidence" value="ECO:0007669"/>
    <property type="project" value="UniProtKB-UniRule"/>
</dbReference>
<comment type="caution">
    <text evidence="8">The sequence shown here is derived from an EMBL/GenBank/DDBJ whole genome shotgun (WGS) entry which is preliminary data.</text>
</comment>
<reference evidence="8 9" key="1">
    <citation type="submission" date="2020-07" db="EMBL/GenBank/DDBJ databases">
        <authorList>
            <person name="Feng H."/>
        </authorList>
    </citation>
    <scope>NUCLEOTIDE SEQUENCE [LARGE SCALE GENOMIC DNA]</scope>
    <source>
        <strain evidence="9">s-10</strain>
    </source>
</reference>
<evidence type="ECO:0000256" key="1">
    <source>
        <dbReference type="ARBA" id="ARBA00022559"/>
    </source>
</evidence>
<dbReference type="PANTHER" id="PTHR43110:SF1">
    <property type="entry name" value="THIOL PEROXIDASE"/>
    <property type="match status" value="1"/>
</dbReference>
<dbReference type="InterPro" id="IPR050455">
    <property type="entry name" value="Tpx_Peroxidase_subfamily"/>
</dbReference>
<evidence type="ECO:0000256" key="6">
    <source>
        <dbReference type="HAMAP-Rule" id="MF_00269"/>
    </source>
</evidence>
<keyword evidence="2 6" id="KW-0049">Antioxidant</keyword>
<dbReference type="EMBL" id="JACEIQ010000010">
    <property type="protein sequence ID" value="MBA4494875.1"/>
    <property type="molecule type" value="Genomic_DNA"/>
</dbReference>
<dbReference type="InterPro" id="IPR002065">
    <property type="entry name" value="TPX"/>
</dbReference>
<comment type="miscellaneous">
    <text evidence="6">The active site is a conserved redox-active cysteine residue, the peroxidatic cysteine (C(P)), which makes the nucleophilic attack on the peroxide substrate. The peroxide oxidizes the C(P)-SH to cysteine sulfenic acid (C(P)-SOH), which then reacts with another cysteine residue, the resolving cysteine (C(R)), to form a disulfide bridge. The disulfide is subsequently reduced by an appropriate electron donor to complete the catalytic cycle. In this atypical 2-Cys peroxiredoxin, C(R) is present in the same subunit to form an intramolecular disulfide. The disulfide is subsequently reduced by thioredoxin.</text>
</comment>
<dbReference type="RefSeq" id="WP_181752112.1">
    <property type="nucleotide sequence ID" value="NZ_JACEIQ010000010.1"/>
</dbReference>
<dbReference type="PANTHER" id="PTHR43110">
    <property type="entry name" value="THIOL PEROXIDASE"/>
    <property type="match status" value="1"/>
</dbReference>
<keyword evidence="5 6" id="KW-0676">Redox-active center</keyword>
<evidence type="ECO:0000256" key="2">
    <source>
        <dbReference type="ARBA" id="ARBA00022862"/>
    </source>
</evidence>
<organism evidence="8 9">
    <name type="scientific">Paenactinomyces guangxiensis</name>
    <dbReference type="NCBI Taxonomy" id="1490290"/>
    <lineage>
        <taxon>Bacteria</taxon>
        <taxon>Bacillati</taxon>
        <taxon>Bacillota</taxon>
        <taxon>Bacilli</taxon>
        <taxon>Bacillales</taxon>
        <taxon>Thermoactinomycetaceae</taxon>
        <taxon>Paenactinomyces</taxon>
    </lineage>
</organism>
<dbReference type="Gene3D" id="3.40.30.10">
    <property type="entry name" value="Glutaredoxin"/>
    <property type="match status" value="1"/>
</dbReference>
<gene>
    <name evidence="6 8" type="primary">tpx</name>
    <name evidence="8" type="ORF">H1191_11205</name>
</gene>
<feature type="active site" description="Cysteine sulfenic acid (-SOH) intermediate" evidence="6">
    <location>
        <position position="65"/>
    </location>
</feature>
<protein>
    <recommendedName>
        <fullName evidence="6">Thiol peroxidase</fullName>
        <shortName evidence="6">Tpx</shortName>
        <ecNumber evidence="6">1.11.1.24</ecNumber>
    </recommendedName>
    <alternativeName>
        <fullName evidence="6">Peroxiredoxin tpx</fullName>
        <shortName evidence="6">Prx</shortName>
    </alternativeName>
    <alternativeName>
        <fullName evidence="6">Thioredoxin peroxidase</fullName>
    </alternativeName>
    <alternativeName>
        <fullName evidence="6">Thioredoxin-dependent peroxiredoxin</fullName>
    </alternativeName>
</protein>
<accession>A0A7W1WRS0</accession>